<protein>
    <recommendedName>
        <fullName evidence="6">Protein kinase domain-containing protein</fullName>
    </recommendedName>
</protein>
<dbReference type="Gene3D" id="1.10.510.10">
    <property type="entry name" value="Transferase(Phosphotransferase) domain 1"/>
    <property type="match status" value="1"/>
</dbReference>
<evidence type="ECO:0000259" key="6">
    <source>
        <dbReference type="PROSITE" id="PS50011"/>
    </source>
</evidence>
<dbReference type="PROSITE" id="PS00108">
    <property type="entry name" value="PROTEIN_KINASE_ST"/>
    <property type="match status" value="1"/>
</dbReference>
<evidence type="ECO:0000256" key="5">
    <source>
        <dbReference type="PROSITE-ProRule" id="PRU10141"/>
    </source>
</evidence>
<dbReference type="SUPFAM" id="SSF56112">
    <property type="entry name" value="Protein kinase-like (PK-like)"/>
    <property type="match status" value="1"/>
</dbReference>
<dbReference type="InterPro" id="IPR011009">
    <property type="entry name" value="Kinase-like_dom_sf"/>
</dbReference>
<dbReference type="PROSITE" id="PS50011">
    <property type="entry name" value="PROTEIN_KINASE_DOM"/>
    <property type="match status" value="1"/>
</dbReference>
<keyword evidence="4 5" id="KW-0067">ATP-binding</keyword>
<dbReference type="EMBL" id="CM026428">
    <property type="protein sequence ID" value="KAG0567580.1"/>
    <property type="molecule type" value="Genomic_DNA"/>
</dbReference>
<name>A0A8T0H8L6_CERPU</name>
<dbReference type="SMART" id="SM00220">
    <property type="entry name" value="S_TKc"/>
    <property type="match status" value="1"/>
</dbReference>
<keyword evidence="8" id="KW-1185">Reference proteome</keyword>
<dbReference type="GO" id="GO:0005524">
    <property type="term" value="F:ATP binding"/>
    <property type="evidence" value="ECO:0007669"/>
    <property type="project" value="UniProtKB-UniRule"/>
</dbReference>
<evidence type="ECO:0000313" key="7">
    <source>
        <dbReference type="EMBL" id="KAG0567580.1"/>
    </source>
</evidence>
<dbReference type="PANTHER" id="PTHR44329">
    <property type="entry name" value="SERINE/THREONINE-PROTEIN KINASE TNNI3K-RELATED"/>
    <property type="match status" value="1"/>
</dbReference>
<dbReference type="PROSITE" id="PS00107">
    <property type="entry name" value="PROTEIN_KINASE_ATP"/>
    <property type="match status" value="1"/>
</dbReference>
<keyword evidence="1" id="KW-0808">Transferase</keyword>
<feature type="binding site" evidence="5">
    <location>
        <position position="256"/>
    </location>
    <ligand>
        <name>ATP</name>
        <dbReference type="ChEBI" id="CHEBI:30616"/>
    </ligand>
</feature>
<evidence type="ECO:0000256" key="4">
    <source>
        <dbReference type="ARBA" id="ARBA00022840"/>
    </source>
</evidence>
<gene>
    <name evidence="7" type="ORF">KC19_7G145300</name>
</gene>
<dbReference type="InterPro" id="IPR000719">
    <property type="entry name" value="Prot_kinase_dom"/>
</dbReference>
<dbReference type="Pfam" id="PF00069">
    <property type="entry name" value="Pkinase"/>
    <property type="match status" value="1"/>
</dbReference>
<keyword evidence="2 5" id="KW-0547">Nucleotide-binding</keyword>
<evidence type="ECO:0000256" key="1">
    <source>
        <dbReference type="ARBA" id="ARBA00022679"/>
    </source>
</evidence>
<keyword evidence="3" id="KW-0418">Kinase</keyword>
<dbReference type="AlphaFoldDB" id="A0A8T0H8L6"/>
<evidence type="ECO:0000313" key="8">
    <source>
        <dbReference type="Proteomes" id="UP000822688"/>
    </source>
</evidence>
<evidence type="ECO:0000256" key="2">
    <source>
        <dbReference type="ARBA" id="ARBA00022741"/>
    </source>
</evidence>
<evidence type="ECO:0000256" key="3">
    <source>
        <dbReference type="ARBA" id="ARBA00022777"/>
    </source>
</evidence>
<feature type="domain" description="Protein kinase" evidence="6">
    <location>
        <begin position="229"/>
        <end position="505"/>
    </location>
</feature>
<organism evidence="7 8">
    <name type="scientific">Ceratodon purpureus</name>
    <name type="common">Fire moss</name>
    <name type="synonym">Dicranum purpureum</name>
    <dbReference type="NCBI Taxonomy" id="3225"/>
    <lineage>
        <taxon>Eukaryota</taxon>
        <taxon>Viridiplantae</taxon>
        <taxon>Streptophyta</taxon>
        <taxon>Embryophyta</taxon>
        <taxon>Bryophyta</taxon>
        <taxon>Bryophytina</taxon>
        <taxon>Bryopsida</taxon>
        <taxon>Dicranidae</taxon>
        <taxon>Pseudoditrichales</taxon>
        <taxon>Ditrichaceae</taxon>
        <taxon>Ceratodon</taxon>
    </lineage>
</organism>
<dbReference type="PANTHER" id="PTHR44329:SF260">
    <property type="entry name" value="PROTEIN KINASE DOMAIN-CONTAINING PROTEIN"/>
    <property type="match status" value="1"/>
</dbReference>
<dbReference type="InterPro" id="IPR008271">
    <property type="entry name" value="Ser/Thr_kinase_AS"/>
</dbReference>
<reference evidence="7" key="1">
    <citation type="submission" date="2020-06" db="EMBL/GenBank/DDBJ databases">
        <title>WGS assembly of Ceratodon purpureus strain R40.</title>
        <authorList>
            <person name="Carey S.B."/>
            <person name="Jenkins J."/>
            <person name="Shu S."/>
            <person name="Lovell J.T."/>
            <person name="Sreedasyam A."/>
            <person name="Maumus F."/>
            <person name="Tiley G.P."/>
            <person name="Fernandez-Pozo N."/>
            <person name="Barry K."/>
            <person name="Chen C."/>
            <person name="Wang M."/>
            <person name="Lipzen A."/>
            <person name="Daum C."/>
            <person name="Saski C.A."/>
            <person name="Payton A.C."/>
            <person name="Mcbreen J.C."/>
            <person name="Conrad R.E."/>
            <person name="Kollar L.M."/>
            <person name="Olsson S."/>
            <person name="Huttunen S."/>
            <person name="Landis J.B."/>
            <person name="Wickett N.J."/>
            <person name="Johnson M.G."/>
            <person name="Rensing S.A."/>
            <person name="Grimwood J."/>
            <person name="Schmutz J."/>
            <person name="Mcdaniel S.F."/>
        </authorList>
    </citation>
    <scope>NUCLEOTIDE SEQUENCE</scope>
    <source>
        <strain evidence="7">R40</strain>
    </source>
</reference>
<comment type="caution">
    <text evidence="7">The sequence shown here is derived from an EMBL/GenBank/DDBJ whole genome shotgun (WGS) entry which is preliminary data.</text>
</comment>
<dbReference type="GO" id="GO:0004674">
    <property type="term" value="F:protein serine/threonine kinase activity"/>
    <property type="evidence" value="ECO:0007669"/>
    <property type="project" value="TreeGrafter"/>
</dbReference>
<dbReference type="InterPro" id="IPR017441">
    <property type="entry name" value="Protein_kinase_ATP_BS"/>
</dbReference>
<dbReference type="InterPro" id="IPR051681">
    <property type="entry name" value="Ser/Thr_Kinases-Pseudokinases"/>
</dbReference>
<dbReference type="Proteomes" id="UP000822688">
    <property type="component" value="Chromosome 7"/>
</dbReference>
<accession>A0A8T0H8L6</accession>
<sequence>MAKRSDTTKLLLASIDKAKVLVMGQTLEFNKSQCKYLCQGLQELSMFLRREDVQMLLATRLILRHVSPSSSPCGWSNALLQLHSVVKRAENLVQLCCTKQSTFPKRALHLFAMKEYVQDILVYLRWWSSILSMVIDIPSSKLSIPERVKNFHQEFERGLEYNEELEVAVLEDRIYLLNKVNMEMQVLPDYIKLASKKRHYLNLLTQVRNRLTDSPDIHSTPQLNQYTPDSRNALLGQGSSGVVNKGKWCGLDSVLKQYENSKSDDIEVKSLKRLNHPHIVRIFRHWKDEAVAKYKSHIVMERMDKDLDQYIESVQRKHKKTRPPFSEPVAIDIMLQVINAIRHMHNKSIVHRDLKPQNILVRVDCENAVPELKAEGYVEVKLGDLGIARDNMETSNAGALTHKAGTTVYRAPELAIKEYTQGSKNYPRRADVWSFGIMCFRILTGKQPFEEIEGNIAKQEYIGNGGRPSIPDNCPDYLRFCMEKCWDMNPLKRPRAMDIWRMLRVAQLRSLDIIDQNYDLFMFKDHSNKQTLQLAPPASAQEYGRWRCDSSVAPVNQASVSFILEHVNEEFFPFIGTASRSQVVPHESGNSQGWEYYPGNSSQSSYYQSNIDPNYYSNYKPSQSYSSPHFPLVDHDNQPITNPDYLKSIKLQ</sequence>
<proteinExistence type="predicted"/>